<dbReference type="GO" id="GO:0060003">
    <property type="term" value="P:copper ion export"/>
    <property type="evidence" value="ECO:0007669"/>
    <property type="project" value="TreeGrafter"/>
</dbReference>
<evidence type="ECO:0000256" key="3">
    <source>
        <dbReference type="SAM" id="MobiDB-lite"/>
    </source>
</evidence>
<evidence type="ECO:0000259" key="5">
    <source>
        <dbReference type="Pfam" id="PF25967"/>
    </source>
</evidence>
<accession>A0A5C5ZTU3</accession>
<reference evidence="7 8" key="1">
    <citation type="submission" date="2019-02" db="EMBL/GenBank/DDBJ databases">
        <title>Deep-cultivation of Planctomycetes and their phenomic and genomic characterization uncovers novel biology.</title>
        <authorList>
            <person name="Wiegand S."/>
            <person name="Jogler M."/>
            <person name="Boedeker C."/>
            <person name="Pinto D."/>
            <person name="Vollmers J."/>
            <person name="Rivas-Marin E."/>
            <person name="Kohn T."/>
            <person name="Peeters S.H."/>
            <person name="Heuer A."/>
            <person name="Rast P."/>
            <person name="Oberbeckmann S."/>
            <person name="Bunk B."/>
            <person name="Jeske O."/>
            <person name="Meyerdierks A."/>
            <person name="Storesund J.E."/>
            <person name="Kallscheuer N."/>
            <person name="Luecker S."/>
            <person name="Lage O.M."/>
            <person name="Pohl T."/>
            <person name="Merkel B.J."/>
            <person name="Hornburger P."/>
            <person name="Mueller R.-W."/>
            <person name="Bruemmer F."/>
            <person name="Labrenz M."/>
            <person name="Spormann A.M."/>
            <person name="Op Den Camp H."/>
            <person name="Overmann J."/>
            <person name="Amann R."/>
            <person name="Jetten M.S.M."/>
            <person name="Mascher T."/>
            <person name="Medema M.H."/>
            <person name="Devos D.P."/>
            <person name="Kaster A.-K."/>
            <person name="Ovreas L."/>
            <person name="Rohde M."/>
            <person name="Galperin M.Y."/>
            <person name="Jogler C."/>
        </authorList>
    </citation>
    <scope>NUCLEOTIDE SEQUENCE [LARGE SCALE GENOMIC DNA]</scope>
    <source>
        <strain evidence="7 8">Mal64</strain>
    </source>
</reference>
<feature type="region of interest" description="Disordered" evidence="3">
    <location>
        <begin position="397"/>
        <end position="422"/>
    </location>
</feature>
<proteinExistence type="inferred from homology"/>
<evidence type="ECO:0000313" key="8">
    <source>
        <dbReference type="Proteomes" id="UP000315440"/>
    </source>
</evidence>
<dbReference type="NCBIfam" id="TIGR01730">
    <property type="entry name" value="RND_mfp"/>
    <property type="match status" value="1"/>
</dbReference>
<evidence type="ECO:0000256" key="2">
    <source>
        <dbReference type="ARBA" id="ARBA00022448"/>
    </source>
</evidence>
<dbReference type="PANTHER" id="PTHR30097">
    <property type="entry name" value="CATION EFFLUX SYSTEM PROTEIN CUSB"/>
    <property type="match status" value="1"/>
</dbReference>
<dbReference type="Gene3D" id="2.40.420.20">
    <property type="match status" value="1"/>
</dbReference>
<dbReference type="Pfam" id="PF25973">
    <property type="entry name" value="BSH_CzcB"/>
    <property type="match status" value="2"/>
</dbReference>
<feature type="domain" description="Multidrug resistance protein MdtA-like C-terminal permuted SH3" evidence="5">
    <location>
        <begin position="328"/>
        <end position="385"/>
    </location>
</feature>
<keyword evidence="8" id="KW-1185">Reference proteome</keyword>
<feature type="domain" description="CzcB-like barrel-sandwich hybrid" evidence="6">
    <location>
        <begin position="443"/>
        <end position="597"/>
    </location>
</feature>
<dbReference type="AlphaFoldDB" id="A0A5C5ZTU3"/>
<feature type="domain" description="CusB-like beta-barrel" evidence="4">
    <location>
        <begin position="246"/>
        <end position="321"/>
    </location>
</feature>
<organism evidence="7 8">
    <name type="scientific">Pseudobythopirellula maris</name>
    <dbReference type="NCBI Taxonomy" id="2527991"/>
    <lineage>
        <taxon>Bacteria</taxon>
        <taxon>Pseudomonadati</taxon>
        <taxon>Planctomycetota</taxon>
        <taxon>Planctomycetia</taxon>
        <taxon>Pirellulales</taxon>
        <taxon>Lacipirellulaceae</taxon>
        <taxon>Pseudobythopirellula</taxon>
    </lineage>
</organism>
<dbReference type="OrthoDB" id="9806939at2"/>
<protein>
    <submittedName>
        <fullName evidence="7">Cobalt-zinc-cadmium resistance protein CzcB</fullName>
    </submittedName>
</protein>
<keyword evidence="2" id="KW-0813">Transport</keyword>
<dbReference type="InterPro" id="IPR051909">
    <property type="entry name" value="MFP_Cation_Efflux"/>
</dbReference>
<comment type="caution">
    <text evidence="7">The sequence shown here is derived from an EMBL/GenBank/DDBJ whole genome shotgun (WGS) entry which is preliminary data.</text>
</comment>
<dbReference type="GO" id="GO:0016020">
    <property type="term" value="C:membrane"/>
    <property type="evidence" value="ECO:0007669"/>
    <property type="project" value="InterPro"/>
</dbReference>
<evidence type="ECO:0000256" key="1">
    <source>
        <dbReference type="ARBA" id="ARBA00009477"/>
    </source>
</evidence>
<dbReference type="Gene3D" id="2.40.30.170">
    <property type="match status" value="2"/>
</dbReference>
<dbReference type="Pfam" id="PF25954">
    <property type="entry name" value="Beta-barrel_RND_2"/>
    <property type="match status" value="2"/>
</dbReference>
<evidence type="ECO:0000313" key="7">
    <source>
        <dbReference type="EMBL" id="TWT90281.1"/>
    </source>
</evidence>
<dbReference type="Gene3D" id="2.40.50.100">
    <property type="match status" value="1"/>
</dbReference>
<dbReference type="InterPro" id="IPR058792">
    <property type="entry name" value="Beta-barrel_RND_2"/>
</dbReference>
<evidence type="ECO:0000259" key="4">
    <source>
        <dbReference type="Pfam" id="PF25954"/>
    </source>
</evidence>
<dbReference type="FunFam" id="2.40.30.170:FF:000010">
    <property type="entry name" value="Efflux RND transporter periplasmic adaptor subunit"/>
    <property type="match status" value="1"/>
</dbReference>
<dbReference type="PANTHER" id="PTHR30097:SF4">
    <property type="entry name" value="SLR6042 PROTEIN"/>
    <property type="match status" value="1"/>
</dbReference>
<dbReference type="EMBL" id="SJPQ01000001">
    <property type="protein sequence ID" value="TWT90281.1"/>
    <property type="molecule type" value="Genomic_DNA"/>
</dbReference>
<dbReference type="GO" id="GO:0015679">
    <property type="term" value="P:plasma membrane copper ion transport"/>
    <property type="evidence" value="ECO:0007669"/>
    <property type="project" value="TreeGrafter"/>
</dbReference>
<dbReference type="GO" id="GO:0022857">
    <property type="term" value="F:transmembrane transporter activity"/>
    <property type="evidence" value="ECO:0007669"/>
    <property type="project" value="InterPro"/>
</dbReference>
<gene>
    <name evidence="7" type="primary">czcB_2</name>
    <name evidence="7" type="ORF">Mal64_06660</name>
</gene>
<evidence type="ECO:0000259" key="6">
    <source>
        <dbReference type="Pfam" id="PF25973"/>
    </source>
</evidence>
<feature type="domain" description="CusB-like beta-barrel" evidence="4">
    <location>
        <begin position="600"/>
        <end position="675"/>
    </location>
</feature>
<dbReference type="Pfam" id="PF25967">
    <property type="entry name" value="RND-MFP_C"/>
    <property type="match status" value="1"/>
</dbReference>
<sequence length="691" mass="75721">MCEHVRICFWPWRCVALLAFVVLSDLSLGVRASNAHEGHAALPTKGLTVSGDQLLLSEGARKAIDLQTGKVTLADMTRRVECNAHVEAPWRMQAMVTTQVPGRIARLFVRPGDRVEAGQELASVESLELEALQLAMLQADAELRLEEEKLARQRPLAERGVITGSAALETEASVRQRTTELEVVQCKLRALGLSQGLLARVRQSQQPVTEFALVSPLSGVVAEADVRVGQVVKTTEHLFHVVDPSRVWVVGDVLEGESAAVLPGQPAVVRFKELPDQQFTGVVDHLHLKMDETRRTRHVAVLISNTDGLLSPGMFGQMWVETARSEEAIVCPTDGIIRYLGSEYVLVNRGEGKYVRKPVEIGLRREDQVEILDGLFPGDRVVVNGNHVLFSLFANETPTSSGSRTPPKMEAHPEVPASGGAAPKPVVIQGTVELPTDRKALASARLEGRVGRILVNHSQPVKAGQVLAEVESLQLRNLQGELLESQSKLAWTRERAGRLERLASQNLLSKKELWQLQTDQRVLENRVASLARRLGMLGVGQDEVDRVLSVDLSSQDCDVALVRSVSIRAAIDGEVAAFGIVPGQIVDADTPLFEIHDRSTLWVKGYVFQRDAAGVTTGQPVSVTFHALPGVRVEGRVVRVSPVLDASERVLPVWVEVDNSDGRLIEGMLARIEINRVEVAEARRHRLDNAR</sequence>
<dbReference type="SUPFAM" id="SSF111369">
    <property type="entry name" value="HlyD-like secretion proteins"/>
    <property type="match status" value="2"/>
</dbReference>
<feature type="domain" description="CzcB-like barrel-sandwich hybrid" evidence="6">
    <location>
        <begin position="94"/>
        <end position="243"/>
    </location>
</feature>
<name>A0A5C5ZTU3_9BACT</name>
<dbReference type="InterPro" id="IPR058647">
    <property type="entry name" value="BSH_CzcB-like"/>
</dbReference>
<comment type="similarity">
    <text evidence="1">Belongs to the membrane fusion protein (MFP) (TC 8.A.1) family.</text>
</comment>
<dbReference type="Proteomes" id="UP000315440">
    <property type="component" value="Unassembled WGS sequence"/>
</dbReference>
<dbReference type="InterPro" id="IPR058627">
    <property type="entry name" value="MdtA-like_C"/>
</dbReference>
<dbReference type="GO" id="GO:0030313">
    <property type="term" value="C:cell envelope"/>
    <property type="evidence" value="ECO:0007669"/>
    <property type="project" value="TreeGrafter"/>
</dbReference>
<dbReference type="InterPro" id="IPR006143">
    <property type="entry name" value="RND_pump_MFP"/>
</dbReference>